<dbReference type="PANTHER" id="PTHR43507">
    <property type="entry name" value="NADH-UBIQUINONE OXIDOREDUCTASE CHAIN 4"/>
    <property type="match status" value="1"/>
</dbReference>
<dbReference type="GO" id="GO:0003954">
    <property type="term" value="F:NADH dehydrogenase activity"/>
    <property type="evidence" value="ECO:0007669"/>
    <property type="project" value="TreeGrafter"/>
</dbReference>
<comment type="similarity">
    <text evidence="3 17">Belongs to the complex I subunit 4 family.</text>
</comment>
<keyword evidence="14 17" id="KW-0496">Mitochondrion</keyword>
<evidence type="ECO:0000256" key="14">
    <source>
        <dbReference type="ARBA" id="ARBA00023128"/>
    </source>
</evidence>
<keyword evidence="10 17" id="KW-0249">Electron transport</keyword>
<evidence type="ECO:0000256" key="17">
    <source>
        <dbReference type="RuleBase" id="RU003297"/>
    </source>
</evidence>
<evidence type="ECO:0000256" key="11">
    <source>
        <dbReference type="ARBA" id="ARBA00022989"/>
    </source>
</evidence>
<evidence type="ECO:0000259" key="18">
    <source>
        <dbReference type="Pfam" id="PF00361"/>
    </source>
</evidence>
<dbReference type="Pfam" id="PF00361">
    <property type="entry name" value="Proton_antipo_M"/>
    <property type="match status" value="1"/>
</dbReference>
<dbReference type="PRINTS" id="PR01437">
    <property type="entry name" value="NUOXDRDTASE4"/>
</dbReference>
<feature type="transmembrane region" description="Helical" evidence="17">
    <location>
        <begin position="82"/>
        <end position="104"/>
    </location>
</feature>
<protein>
    <recommendedName>
        <fullName evidence="5 17">NADH-ubiquinone oxidoreductase chain 4</fullName>
        <ecNumber evidence="4 17">7.1.1.2</ecNumber>
    </recommendedName>
</protein>
<keyword evidence="12 17" id="KW-0520">NAD</keyword>
<comment type="function">
    <text evidence="17">Core subunit of the mitochondrial membrane respiratory chain NADH dehydrogenase (Complex I) which catalyzes electron transfer from NADH through the respiratory chain, using ubiquinone as an electron acceptor. Essential for the catalytic activity and assembly of complex I.</text>
</comment>
<feature type="transmembrane region" description="Helical" evidence="17">
    <location>
        <begin position="273"/>
        <end position="295"/>
    </location>
</feature>
<keyword evidence="6 17" id="KW-0813">Transport</keyword>
<dbReference type="Pfam" id="PF01059">
    <property type="entry name" value="Oxidored_q5_N"/>
    <property type="match status" value="1"/>
</dbReference>
<evidence type="ECO:0000256" key="4">
    <source>
        <dbReference type="ARBA" id="ARBA00012944"/>
    </source>
</evidence>
<evidence type="ECO:0000256" key="16">
    <source>
        <dbReference type="ARBA" id="ARBA00049551"/>
    </source>
</evidence>
<accession>A0AAU7E556</accession>
<dbReference type="EMBL" id="PP856730">
    <property type="protein sequence ID" value="XBH50172.1"/>
    <property type="molecule type" value="Genomic_DNA"/>
</dbReference>
<feature type="transmembrane region" description="Helical" evidence="17">
    <location>
        <begin position="182"/>
        <end position="204"/>
    </location>
</feature>
<keyword evidence="13 17" id="KW-0830">Ubiquinone</keyword>
<feature type="transmembrane region" description="Helical" evidence="17">
    <location>
        <begin position="56"/>
        <end position="75"/>
    </location>
</feature>
<evidence type="ECO:0000259" key="19">
    <source>
        <dbReference type="Pfam" id="PF01059"/>
    </source>
</evidence>
<feature type="transmembrane region" description="Helical" evidence="17">
    <location>
        <begin position="7"/>
        <end position="36"/>
    </location>
</feature>
<evidence type="ECO:0000256" key="9">
    <source>
        <dbReference type="ARBA" id="ARBA00022967"/>
    </source>
</evidence>
<proteinExistence type="inferred from homology"/>
<evidence type="ECO:0000256" key="3">
    <source>
        <dbReference type="ARBA" id="ARBA00009025"/>
    </source>
</evidence>
<keyword evidence="8 17" id="KW-0812">Transmembrane</keyword>
<evidence type="ECO:0000256" key="10">
    <source>
        <dbReference type="ARBA" id="ARBA00022982"/>
    </source>
</evidence>
<dbReference type="AlphaFoldDB" id="A0AAU7E556"/>
<dbReference type="GO" id="GO:0048039">
    <property type="term" value="F:ubiquinone binding"/>
    <property type="evidence" value="ECO:0007669"/>
    <property type="project" value="TreeGrafter"/>
</dbReference>
<organism evidence="20">
    <name type="scientific">Unilepidotricha sp. 1 SJR-2024a</name>
    <dbReference type="NCBI Taxonomy" id="3158271"/>
    <lineage>
        <taxon>Eukaryota</taxon>
        <taxon>Metazoa</taxon>
        <taxon>Ecdysozoa</taxon>
        <taxon>Arthropoda</taxon>
        <taxon>Hexapoda</taxon>
        <taxon>Insecta</taxon>
        <taxon>Pterygota</taxon>
        <taxon>Neoptera</taxon>
        <taxon>Endopterygota</taxon>
        <taxon>Lepidoptera</taxon>
        <taxon>Glossata</taxon>
        <taxon>Ditrysia</taxon>
        <taxon>Tineoidea</taxon>
        <taxon>Meessiidae</taxon>
        <taxon>Unilepidotricha</taxon>
    </lineage>
</organism>
<comment type="catalytic activity">
    <reaction evidence="16 17">
        <text>a ubiquinone + NADH + 5 H(+)(in) = a ubiquinol + NAD(+) + 4 H(+)(out)</text>
        <dbReference type="Rhea" id="RHEA:29091"/>
        <dbReference type="Rhea" id="RHEA-COMP:9565"/>
        <dbReference type="Rhea" id="RHEA-COMP:9566"/>
        <dbReference type="ChEBI" id="CHEBI:15378"/>
        <dbReference type="ChEBI" id="CHEBI:16389"/>
        <dbReference type="ChEBI" id="CHEBI:17976"/>
        <dbReference type="ChEBI" id="CHEBI:57540"/>
        <dbReference type="ChEBI" id="CHEBI:57945"/>
        <dbReference type="EC" id="7.1.1.2"/>
    </reaction>
</comment>
<comment type="subcellular location">
    <subcellularLocation>
        <location evidence="2 17">Mitochondrion membrane</location>
        <topology evidence="2 17">Multi-pass membrane protein</topology>
    </subcellularLocation>
</comment>
<dbReference type="PANTHER" id="PTHR43507:SF20">
    <property type="entry name" value="NADH-UBIQUINONE OXIDOREDUCTASE CHAIN 4"/>
    <property type="match status" value="1"/>
</dbReference>
<dbReference type="GO" id="GO:0042773">
    <property type="term" value="P:ATP synthesis coupled electron transport"/>
    <property type="evidence" value="ECO:0007669"/>
    <property type="project" value="InterPro"/>
</dbReference>
<feature type="transmembrane region" description="Helical" evidence="17">
    <location>
        <begin position="373"/>
        <end position="401"/>
    </location>
</feature>
<dbReference type="GO" id="GO:0031966">
    <property type="term" value="C:mitochondrial membrane"/>
    <property type="evidence" value="ECO:0007669"/>
    <property type="project" value="UniProtKB-SubCell"/>
</dbReference>
<evidence type="ECO:0000256" key="15">
    <source>
        <dbReference type="ARBA" id="ARBA00023136"/>
    </source>
</evidence>
<evidence type="ECO:0000256" key="2">
    <source>
        <dbReference type="ARBA" id="ARBA00004225"/>
    </source>
</evidence>
<evidence type="ECO:0000313" key="20">
    <source>
        <dbReference type="EMBL" id="XBH50172.1"/>
    </source>
</evidence>
<feature type="transmembrane region" description="Helical" evidence="17">
    <location>
        <begin position="143"/>
        <end position="162"/>
    </location>
</feature>
<feature type="transmembrane region" description="Helical" evidence="17">
    <location>
        <begin position="110"/>
        <end position="131"/>
    </location>
</feature>
<evidence type="ECO:0000256" key="12">
    <source>
        <dbReference type="ARBA" id="ARBA00023027"/>
    </source>
</evidence>
<feature type="domain" description="NADH:quinone oxidoreductase/Mrp antiporter transmembrane" evidence="18">
    <location>
        <begin position="106"/>
        <end position="389"/>
    </location>
</feature>
<dbReference type="GO" id="GO:0015990">
    <property type="term" value="P:electron transport coupled proton transport"/>
    <property type="evidence" value="ECO:0007669"/>
    <property type="project" value="TreeGrafter"/>
</dbReference>
<evidence type="ECO:0000256" key="7">
    <source>
        <dbReference type="ARBA" id="ARBA00022660"/>
    </source>
</evidence>
<evidence type="ECO:0000256" key="1">
    <source>
        <dbReference type="ARBA" id="ARBA00003257"/>
    </source>
</evidence>
<dbReference type="InterPro" id="IPR003918">
    <property type="entry name" value="NADH_UbQ_OxRdtase"/>
</dbReference>
<dbReference type="InterPro" id="IPR001750">
    <property type="entry name" value="ND/Mrp_TM"/>
</dbReference>
<feature type="transmembrane region" description="Helical" evidence="17">
    <location>
        <begin position="301"/>
        <end position="322"/>
    </location>
</feature>
<feature type="transmembrane region" description="Helical" evidence="17">
    <location>
        <begin position="422"/>
        <end position="439"/>
    </location>
</feature>
<feature type="domain" description="NADH:ubiquinone oxidoreductase chain 4 N-terminal" evidence="19">
    <location>
        <begin position="1"/>
        <end position="103"/>
    </location>
</feature>
<comment type="function">
    <text evidence="1">Core subunit of the mitochondrial membrane respiratory chain NADH dehydrogenase (Complex I) that is believed to belong to the minimal assembly required for catalysis. Complex I functions in the transfer of electrons from NADH to the respiratory chain. The immediate electron acceptor for the enzyme is believed to be ubiquinone.</text>
</comment>
<dbReference type="GO" id="GO:0008137">
    <property type="term" value="F:NADH dehydrogenase (ubiquinone) activity"/>
    <property type="evidence" value="ECO:0007669"/>
    <property type="project" value="UniProtKB-UniRule"/>
</dbReference>
<reference evidence="20" key="1">
    <citation type="submission" date="2024-05" db="EMBL/GenBank/DDBJ databases">
        <title>A new species of Meessiidae in Korea.</title>
        <authorList>
            <person name="Roh S.J."/>
            <person name="Lee D.-J."/>
        </authorList>
    </citation>
    <scope>NUCLEOTIDE SEQUENCE</scope>
</reference>
<keyword evidence="15 17" id="KW-0472">Membrane</keyword>
<sequence length="446" mass="52054">MMKFLFFISFLIPLCFFNKMFWMIQMMLLFMMFLYLNTSINNEMFNYLSYMFGYDMISYGLILLSIWICILMIMASENLFKLSLNVSFFLFNIIFLLIMLFLTFSSLNLFMFYLFFEGSLIPTLFLIIGWGYQPERLQAGMYLLFYTLFASLPLLLGIFYIFFEVNSLTIYMMKFYDMNLIFLYLVMILAFLVKMPMYFVHLWLPKAHVEASVSGSMILAGIMLKLGGYGLLRVLIMFQKIGVKLNFIWVIISLVGGVYVSLMCLCQIDMKSLIAYSSVAHMGLVLGGIMTFNYWGYMGAYVLMIGHGLCSSGLFCLVNINYERTHSRSLFINKGVMNFMPSMSLWWFLLLSSSMAAPPSLNLVGEINLINSLMGWCWLTMLSLMLISFFSAGYSLYLYSFSQHGKFYIGLYSFYLSTSREYLLLSLHWIPLNFIIFKIDYSMLWF</sequence>
<keyword evidence="9" id="KW-1278">Translocase</keyword>
<keyword evidence="11 17" id="KW-1133">Transmembrane helix</keyword>
<gene>
    <name evidence="20" type="primary">ND4</name>
</gene>
<dbReference type="EC" id="7.1.1.2" evidence="4 17"/>
<evidence type="ECO:0000256" key="13">
    <source>
        <dbReference type="ARBA" id="ARBA00023075"/>
    </source>
</evidence>
<feature type="transmembrane region" description="Helical" evidence="17">
    <location>
        <begin position="216"/>
        <end position="235"/>
    </location>
</feature>
<dbReference type="InterPro" id="IPR000260">
    <property type="entry name" value="NADH4_N"/>
</dbReference>
<evidence type="ECO:0000256" key="8">
    <source>
        <dbReference type="ARBA" id="ARBA00022692"/>
    </source>
</evidence>
<feature type="transmembrane region" description="Helical" evidence="17">
    <location>
        <begin position="247"/>
        <end position="266"/>
    </location>
</feature>
<name>A0AAU7E556_9NEOP</name>
<evidence type="ECO:0000256" key="5">
    <source>
        <dbReference type="ARBA" id="ARBA00021006"/>
    </source>
</evidence>
<evidence type="ECO:0000256" key="6">
    <source>
        <dbReference type="ARBA" id="ARBA00022448"/>
    </source>
</evidence>
<geneLocation type="mitochondrion" evidence="20"/>
<keyword evidence="7 17" id="KW-0679">Respiratory chain</keyword>